<dbReference type="Gramene" id="KVH67595">
    <property type="protein sequence ID" value="KVH67595"/>
    <property type="gene ID" value="Ccrd_025621"/>
</dbReference>
<keyword evidence="2" id="KW-1185">Reference proteome</keyword>
<dbReference type="Proteomes" id="UP000243975">
    <property type="component" value="Unassembled WGS sequence"/>
</dbReference>
<evidence type="ECO:0000313" key="1">
    <source>
        <dbReference type="EMBL" id="KVH67595.1"/>
    </source>
</evidence>
<sequence>MKYPRRKKQQALAQPAMLFSQRFETASCAVMGFDSNYVLTAKNNNNKSQIATQIVANSSCYTDSNQTAVMFRCASSAVYFDSSLTIPQVLTGLELKSKAEAILWVTVSLYIVTVSSQK</sequence>
<dbReference type="EMBL" id="LEKV01006596">
    <property type="protein sequence ID" value="KVH67595.1"/>
    <property type="molecule type" value="Genomic_DNA"/>
</dbReference>
<protein>
    <submittedName>
        <fullName evidence="1">Uncharacterized protein</fullName>
    </submittedName>
</protein>
<organism evidence="1 2">
    <name type="scientific">Cynara cardunculus var. scolymus</name>
    <name type="common">Globe artichoke</name>
    <name type="synonym">Cynara scolymus</name>
    <dbReference type="NCBI Taxonomy" id="59895"/>
    <lineage>
        <taxon>Eukaryota</taxon>
        <taxon>Viridiplantae</taxon>
        <taxon>Streptophyta</taxon>
        <taxon>Embryophyta</taxon>
        <taxon>Tracheophyta</taxon>
        <taxon>Spermatophyta</taxon>
        <taxon>Magnoliopsida</taxon>
        <taxon>eudicotyledons</taxon>
        <taxon>Gunneridae</taxon>
        <taxon>Pentapetalae</taxon>
        <taxon>asterids</taxon>
        <taxon>campanulids</taxon>
        <taxon>Asterales</taxon>
        <taxon>Asteraceae</taxon>
        <taxon>Carduoideae</taxon>
        <taxon>Cardueae</taxon>
        <taxon>Carduinae</taxon>
        <taxon>Cynara</taxon>
    </lineage>
</organism>
<name>A0A103W880_CYNCS</name>
<comment type="caution">
    <text evidence="1">The sequence shown here is derived from an EMBL/GenBank/DDBJ whole genome shotgun (WGS) entry which is preliminary data.</text>
</comment>
<feature type="non-terminal residue" evidence="1">
    <location>
        <position position="118"/>
    </location>
</feature>
<gene>
    <name evidence="1" type="ORF">Ccrd_025621</name>
</gene>
<reference evidence="1 2" key="1">
    <citation type="journal article" date="2016" name="Sci. Rep.">
        <title>The genome sequence of the outbreeding globe artichoke constructed de novo incorporating a phase-aware low-pass sequencing strategy of F1 progeny.</title>
        <authorList>
            <person name="Scaglione D."/>
            <person name="Reyes-Chin-Wo S."/>
            <person name="Acquadro A."/>
            <person name="Froenicke L."/>
            <person name="Portis E."/>
            <person name="Beitel C."/>
            <person name="Tirone M."/>
            <person name="Mauro R."/>
            <person name="Lo Monaco A."/>
            <person name="Mauromicale G."/>
            <person name="Faccioli P."/>
            <person name="Cattivelli L."/>
            <person name="Rieseberg L."/>
            <person name="Michelmore R."/>
            <person name="Lanteri S."/>
        </authorList>
    </citation>
    <scope>NUCLEOTIDE SEQUENCE [LARGE SCALE GENOMIC DNA]</scope>
    <source>
        <strain evidence="1">2C</strain>
    </source>
</reference>
<dbReference type="AlphaFoldDB" id="A0A103W880"/>
<proteinExistence type="predicted"/>
<evidence type="ECO:0000313" key="2">
    <source>
        <dbReference type="Proteomes" id="UP000243975"/>
    </source>
</evidence>
<accession>A0A103W880</accession>